<dbReference type="GO" id="GO:0005886">
    <property type="term" value="C:plasma membrane"/>
    <property type="evidence" value="ECO:0007669"/>
    <property type="project" value="UniProtKB-SubCell"/>
</dbReference>
<organism evidence="9 10">
    <name type="scientific">Actinocatenispora rupis</name>
    <dbReference type="NCBI Taxonomy" id="519421"/>
    <lineage>
        <taxon>Bacteria</taxon>
        <taxon>Bacillati</taxon>
        <taxon>Actinomycetota</taxon>
        <taxon>Actinomycetes</taxon>
        <taxon>Micromonosporales</taxon>
        <taxon>Micromonosporaceae</taxon>
        <taxon>Actinocatenispora</taxon>
    </lineage>
</organism>
<evidence type="ECO:0000256" key="1">
    <source>
        <dbReference type="ARBA" id="ARBA00004651"/>
    </source>
</evidence>
<feature type="transmembrane region" description="Helical" evidence="7">
    <location>
        <begin position="82"/>
        <end position="101"/>
    </location>
</feature>
<feature type="region of interest" description="Disordered" evidence="6">
    <location>
        <begin position="1"/>
        <end position="37"/>
    </location>
</feature>
<keyword evidence="4 7" id="KW-1133">Transmembrane helix</keyword>
<evidence type="ECO:0000313" key="9">
    <source>
        <dbReference type="EMBL" id="GID10996.1"/>
    </source>
</evidence>
<dbReference type="Pfam" id="PF13396">
    <property type="entry name" value="PLDc_N"/>
    <property type="match status" value="1"/>
</dbReference>
<keyword evidence="2" id="KW-1003">Cell membrane</keyword>
<protein>
    <recommendedName>
        <fullName evidence="8">Cardiolipin synthase N-terminal domain-containing protein</fullName>
    </recommendedName>
</protein>
<reference evidence="9" key="1">
    <citation type="submission" date="2021-01" db="EMBL/GenBank/DDBJ databases">
        <title>Whole genome shotgun sequence of Actinocatenispora rupis NBRC 107355.</title>
        <authorList>
            <person name="Komaki H."/>
            <person name="Tamura T."/>
        </authorList>
    </citation>
    <scope>NUCLEOTIDE SEQUENCE</scope>
    <source>
        <strain evidence="9">NBRC 107355</strain>
    </source>
</reference>
<evidence type="ECO:0000256" key="7">
    <source>
        <dbReference type="SAM" id="Phobius"/>
    </source>
</evidence>
<evidence type="ECO:0000259" key="8">
    <source>
        <dbReference type="Pfam" id="PF13396"/>
    </source>
</evidence>
<dbReference type="AlphaFoldDB" id="A0A8J3J3L4"/>
<keyword evidence="10" id="KW-1185">Reference proteome</keyword>
<evidence type="ECO:0000256" key="5">
    <source>
        <dbReference type="ARBA" id="ARBA00023136"/>
    </source>
</evidence>
<evidence type="ECO:0000313" key="10">
    <source>
        <dbReference type="Proteomes" id="UP000612808"/>
    </source>
</evidence>
<gene>
    <name evidence="9" type="ORF">Aru02nite_18850</name>
</gene>
<comment type="subcellular location">
    <subcellularLocation>
        <location evidence="1">Cell membrane</location>
        <topology evidence="1">Multi-pass membrane protein</topology>
    </subcellularLocation>
</comment>
<comment type="caution">
    <text evidence="9">The sequence shown here is derived from an EMBL/GenBank/DDBJ whole genome shotgun (WGS) entry which is preliminary data.</text>
</comment>
<evidence type="ECO:0000256" key="3">
    <source>
        <dbReference type="ARBA" id="ARBA00022692"/>
    </source>
</evidence>
<dbReference type="InterPro" id="IPR027379">
    <property type="entry name" value="CLS_N"/>
</dbReference>
<dbReference type="EMBL" id="BOMB01000010">
    <property type="protein sequence ID" value="GID10996.1"/>
    <property type="molecule type" value="Genomic_DNA"/>
</dbReference>
<evidence type="ECO:0000256" key="2">
    <source>
        <dbReference type="ARBA" id="ARBA00022475"/>
    </source>
</evidence>
<dbReference type="Proteomes" id="UP000612808">
    <property type="component" value="Unassembled WGS sequence"/>
</dbReference>
<accession>A0A8J3J3L4</accession>
<evidence type="ECO:0000256" key="4">
    <source>
        <dbReference type="ARBA" id="ARBA00022989"/>
    </source>
</evidence>
<keyword evidence="5 7" id="KW-0472">Membrane</keyword>
<proteinExistence type="predicted"/>
<evidence type="ECO:0000256" key="6">
    <source>
        <dbReference type="SAM" id="MobiDB-lite"/>
    </source>
</evidence>
<keyword evidence="3 7" id="KW-0812">Transmembrane</keyword>
<feature type="domain" description="Cardiolipin synthase N-terminal" evidence="8">
    <location>
        <begin position="61"/>
        <end position="103"/>
    </location>
</feature>
<feature type="transmembrane region" description="Helical" evidence="7">
    <location>
        <begin position="46"/>
        <end position="70"/>
    </location>
</feature>
<name>A0A8J3J3L4_9ACTN</name>
<sequence length="107" mass="11388">MPPVPTRGPPSRSATPPVRRETLPAPPRPGTVRGVRKRSWRELPTAAKVAIVAGGVAEAAVTAVCVVDLVQPSRGATRGPALLWWPALAVQPFGPIAYLAFGRRRPR</sequence>